<feature type="coiled-coil region" evidence="2">
    <location>
        <begin position="175"/>
        <end position="209"/>
    </location>
</feature>
<dbReference type="Gene3D" id="2.40.50.100">
    <property type="match status" value="1"/>
</dbReference>
<reference evidence="5" key="1">
    <citation type="submission" date="2017-09" db="EMBL/GenBank/DDBJ databases">
        <title>Genome sequence of Nannocystis excedens DSM 71.</title>
        <authorList>
            <person name="Blom J."/>
        </authorList>
    </citation>
    <scope>NUCLEOTIDE SEQUENCE [LARGE SCALE GENOMIC DNA]</scope>
    <source>
        <strain evidence="5">type strain: E19</strain>
    </source>
</reference>
<dbReference type="RefSeq" id="WP_099557729.1">
    <property type="nucleotide sequence ID" value="NZ_LT960614.1"/>
</dbReference>
<feature type="transmembrane region" description="Helical" evidence="3">
    <location>
        <begin position="24"/>
        <end position="47"/>
    </location>
</feature>
<comment type="similarity">
    <text evidence="1">Belongs to the membrane fusion protein (MFP) (TC 8.A.1) family.</text>
</comment>
<dbReference type="Gene3D" id="1.10.287.470">
    <property type="entry name" value="Helix hairpin bin"/>
    <property type="match status" value="1"/>
</dbReference>
<keyword evidence="3" id="KW-1133">Transmembrane helix</keyword>
<keyword evidence="3" id="KW-0812">Transmembrane</keyword>
<keyword evidence="5" id="KW-1185">Reference proteome</keyword>
<dbReference type="AlphaFoldDB" id="A0A2C9DB62"/>
<dbReference type="NCBIfam" id="TIGR01730">
    <property type="entry name" value="RND_mfp"/>
    <property type="match status" value="1"/>
</dbReference>
<keyword evidence="2" id="KW-0175">Coiled coil</keyword>
<keyword evidence="3" id="KW-0472">Membrane</keyword>
<dbReference type="OrthoDB" id="9791520at2"/>
<proteinExistence type="inferred from homology"/>
<dbReference type="InterPro" id="IPR006143">
    <property type="entry name" value="RND_pump_MFP"/>
</dbReference>
<dbReference type="EMBL" id="LT960614">
    <property type="protein sequence ID" value="SON57483.1"/>
    <property type="molecule type" value="Genomic_DNA"/>
</dbReference>
<evidence type="ECO:0000313" key="5">
    <source>
        <dbReference type="Proteomes" id="UP000223606"/>
    </source>
</evidence>
<sequence length="403" mass="42368">MNVQPSPDAFVTLRRPERRRRGPLRYLLPAAVFLAFAASAAVMRYGIAHPVESAVLSTAPLAVEVRAPGNLDAIREVTVSTSLAGRLSTVAVDLNDRVTSGEIVARLDDSGPAADVASAEATATAADRAIDTALADLDRARASLANARANHDRQLPLAARGAVSQANADSAVATLQEAEADLTRSAKAIDQARAQAASAHASVKAARAKLDDTVMRAPFDGIVVARSRNPGDVVTAGASVLTLVDPSSIVFSARFDESILGTLRVGMPASLGFSSDPGHVIAGHVLRLDREVDEETREVGADIVLDALPENWALGQRGTARITLTARDDVLSVPKAFIARHNDETGLWIEKNGRARWQAVRFGPGNAERAEIQSGVASGETVLAPKGLFPFMRITTTAESGKS</sequence>
<evidence type="ECO:0000256" key="3">
    <source>
        <dbReference type="SAM" id="Phobius"/>
    </source>
</evidence>
<dbReference type="KEGG" id="hdi:HDIA_3942"/>
<dbReference type="Gene3D" id="2.40.420.20">
    <property type="match status" value="1"/>
</dbReference>
<protein>
    <submittedName>
        <fullName evidence="4">Multidrug resistance protein MdtN</fullName>
    </submittedName>
</protein>
<dbReference type="Gene3D" id="2.40.30.170">
    <property type="match status" value="1"/>
</dbReference>
<accession>A0A2C9DB62</accession>
<evidence type="ECO:0000256" key="1">
    <source>
        <dbReference type="ARBA" id="ARBA00009477"/>
    </source>
</evidence>
<name>A0A2C9DB62_9HYPH</name>
<dbReference type="Proteomes" id="UP000223606">
    <property type="component" value="Chromosome 1"/>
</dbReference>
<dbReference type="SUPFAM" id="SSF111369">
    <property type="entry name" value="HlyD-like secretion proteins"/>
    <property type="match status" value="2"/>
</dbReference>
<dbReference type="GO" id="GO:1990281">
    <property type="term" value="C:efflux pump complex"/>
    <property type="evidence" value="ECO:0007669"/>
    <property type="project" value="TreeGrafter"/>
</dbReference>
<gene>
    <name evidence="4" type="primary">mdtN_3</name>
    <name evidence="4" type="ORF">HDIA_3942</name>
</gene>
<organism evidence="4 5">
    <name type="scientific">Hartmannibacter diazotrophicus</name>
    <dbReference type="NCBI Taxonomy" id="1482074"/>
    <lineage>
        <taxon>Bacteria</taxon>
        <taxon>Pseudomonadati</taxon>
        <taxon>Pseudomonadota</taxon>
        <taxon>Alphaproteobacteria</taxon>
        <taxon>Hyphomicrobiales</taxon>
        <taxon>Pleomorphomonadaceae</taxon>
        <taxon>Hartmannibacter</taxon>
    </lineage>
</organism>
<evidence type="ECO:0000256" key="2">
    <source>
        <dbReference type="SAM" id="Coils"/>
    </source>
</evidence>
<evidence type="ECO:0000313" key="4">
    <source>
        <dbReference type="EMBL" id="SON57483.1"/>
    </source>
</evidence>
<dbReference type="GO" id="GO:0015562">
    <property type="term" value="F:efflux transmembrane transporter activity"/>
    <property type="evidence" value="ECO:0007669"/>
    <property type="project" value="TreeGrafter"/>
</dbReference>
<dbReference type="PANTHER" id="PTHR30469:SF15">
    <property type="entry name" value="HLYD FAMILY OF SECRETION PROTEINS"/>
    <property type="match status" value="1"/>
</dbReference>
<dbReference type="PANTHER" id="PTHR30469">
    <property type="entry name" value="MULTIDRUG RESISTANCE PROTEIN MDTA"/>
    <property type="match status" value="1"/>
</dbReference>